<dbReference type="GO" id="GO:0005525">
    <property type="term" value="F:GTP binding"/>
    <property type="evidence" value="ECO:0007669"/>
    <property type="project" value="InterPro"/>
</dbReference>
<name>A0A812F2R2_9ARCH</name>
<keyword evidence="2" id="KW-0251">Elongation factor</keyword>
<dbReference type="GO" id="GO:0003746">
    <property type="term" value="F:translation elongation factor activity"/>
    <property type="evidence" value="ECO:0007669"/>
    <property type="project" value="UniProtKB-KW"/>
</dbReference>
<organism evidence="2 3">
    <name type="scientific">Candidatus Nitrosotenuis uzonensis</name>
    <dbReference type="NCBI Taxonomy" id="1407055"/>
    <lineage>
        <taxon>Archaea</taxon>
        <taxon>Nitrososphaerota</taxon>
        <taxon>Candidatus Nitrosotenuis</taxon>
    </lineage>
</organism>
<protein>
    <submittedName>
        <fullName evidence="2">Elongation factor Tu domain 2 protein</fullName>
    </submittedName>
</protein>
<dbReference type="EMBL" id="CAJNAQ010000005">
    <property type="protein sequence ID" value="CAE6498298.1"/>
    <property type="molecule type" value="Genomic_DNA"/>
</dbReference>
<sequence length="306" mass="33674">MVKSVNFVVLGDQSIAAQFGKKGTVTDMTMYDKKESDMIRTYTIPNGFPEKIQPLLQTINLAEYVIFHITKLDKFVGEQIVALDSLKKKEGVLSHSYDVDENLLATMIKNTVLADYLKVEPEKIKETTDKLEQISQQGGSRVVIDHCFDVKGVGTVILGKVARGKIKQYDNLKLMPAGVDVLIKSIQMHDDPVEEAESPARVGLAVKGVNPDQVGRGDILCAPSDEQVSTELEIDFVKNPFYKGDIAPNQMCLVNIGLQIKPAKFSSISPLKLTLDKPAVFNKGDICVVLKPESQTIRILGSGQIK</sequence>
<keyword evidence="2" id="KW-0648">Protein biosynthesis</keyword>
<dbReference type="AlphaFoldDB" id="A0A812F2R2"/>
<dbReference type="InterPro" id="IPR050055">
    <property type="entry name" value="EF-Tu_GTPase"/>
</dbReference>
<dbReference type="PANTHER" id="PTHR43721">
    <property type="entry name" value="ELONGATION FACTOR TU-RELATED"/>
    <property type="match status" value="1"/>
</dbReference>
<evidence type="ECO:0000313" key="2">
    <source>
        <dbReference type="EMBL" id="CAE6498298.1"/>
    </source>
</evidence>
<dbReference type="CDD" id="cd03696">
    <property type="entry name" value="SelB_II"/>
    <property type="match status" value="1"/>
</dbReference>
<dbReference type="SUPFAM" id="SSF50447">
    <property type="entry name" value="Translation proteins"/>
    <property type="match status" value="1"/>
</dbReference>
<dbReference type="InterPro" id="IPR009000">
    <property type="entry name" value="Transl_B-barrel_sf"/>
</dbReference>
<proteinExistence type="predicted"/>
<dbReference type="RefSeq" id="WP_205099934.1">
    <property type="nucleotide sequence ID" value="NZ_CAJNAQ010000005.1"/>
</dbReference>
<dbReference type="GO" id="GO:0001514">
    <property type="term" value="P:selenocysteine incorporation"/>
    <property type="evidence" value="ECO:0007669"/>
    <property type="project" value="TreeGrafter"/>
</dbReference>
<dbReference type="Pfam" id="PF03144">
    <property type="entry name" value="GTP_EFTU_D2"/>
    <property type="match status" value="1"/>
</dbReference>
<accession>A0A812F2R2</accession>
<reference evidence="2" key="1">
    <citation type="submission" date="2021-02" db="EMBL/GenBank/DDBJ databases">
        <authorList>
            <person name="Han P."/>
        </authorList>
    </citation>
    <scope>NUCLEOTIDE SEQUENCE</scope>
    <source>
        <strain evidence="2">Candidatus Nitrosotenuis uzonensis 5A</strain>
    </source>
</reference>
<dbReference type="Proteomes" id="UP000655759">
    <property type="component" value="Unassembled WGS sequence"/>
</dbReference>
<comment type="caution">
    <text evidence="2">The sequence shown here is derived from an EMBL/GenBank/DDBJ whole genome shotgun (WGS) entry which is preliminary data.</text>
</comment>
<dbReference type="InterPro" id="IPR004161">
    <property type="entry name" value="EFTu-like_2"/>
</dbReference>
<evidence type="ECO:0000313" key="3">
    <source>
        <dbReference type="Proteomes" id="UP000655759"/>
    </source>
</evidence>
<gene>
    <name evidence="2" type="ORF">NUZ5A_50770</name>
</gene>
<dbReference type="PANTHER" id="PTHR43721:SF11">
    <property type="entry name" value="SELENOCYSTEINE-SPECIFIC ELONGATION FACTOR"/>
    <property type="match status" value="1"/>
</dbReference>
<dbReference type="Gene3D" id="2.40.30.10">
    <property type="entry name" value="Translation factors"/>
    <property type="match status" value="1"/>
</dbReference>
<evidence type="ECO:0000259" key="1">
    <source>
        <dbReference type="Pfam" id="PF03144"/>
    </source>
</evidence>
<feature type="domain" description="Translation elongation factor EFTu-like" evidence="1">
    <location>
        <begin position="154"/>
        <end position="221"/>
    </location>
</feature>